<proteinExistence type="predicted"/>
<organism evidence="1 2">
    <name type="scientific">Acanthoscelides obtectus</name>
    <name type="common">Bean weevil</name>
    <name type="synonym">Bruchus obtectus</name>
    <dbReference type="NCBI Taxonomy" id="200917"/>
    <lineage>
        <taxon>Eukaryota</taxon>
        <taxon>Metazoa</taxon>
        <taxon>Ecdysozoa</taxon>
        <taxon>Arthropoda</taxon>
        <taxon>Hexapoda</taxon>
        <taxon>Insecta</taxon>
        <taxon>Pterygota</taxon>
        <taxon>Neoptera</taxon>
        <taxon>Endopterygota</taxon>
        <taxon>Coleoptera</taxon>
        <taxon>Polyphaga</taxon>
        <taxon>Cucujiformia</taxon>
        <taxon>Chrysomeloidea</taxon>
        <taxon>Chrysomelidae</taxon>
        <taxon>Bruchinae</taxon>
        <taxon>Bruchini</taxon>
        <taxon>Acanthoscelides</taxon>
    </lineage>
</organism>
<comment type="caution">
    <text evidence="1">The sequence shown here is derived from an EMBL/GenBank/DDBJ whole genome shotgun (WGS) entry which is preliminary data.</text>
</comment>
<evidence type="ECO:0000313" key="1">
    <source>
        <dbReference type="EMBL" id="CAH2000296.1"/>
    </source>
</evidence>
<gene>
    <name evidence="1" type="ORF">ACAOBT_LOCUS25470</name>
</gene>
<dbReference type="AlphaFoldDB" id="A0A9P0LWD7"/>
<dbReference type="Proteomes" id="UP001152888">
    <property type="component" value="Unassembled WGS sequence"/>
</dbReference>
<sequence length="96" mass="10899">MMDGSRFIRCGMFAMASQTLQNGTTLHTWSRNSAFPGYSRSQLRGSYINKKKKRSRIDPIIKKYNPKKMESTFKPPKSIVFLFGMLIVICDASQGA</sequence>
<reference evidence="1" key="1">
    <citation type="submission" date="2022-03" db="EMBL/GenBank/DDBJ databases">
        <authorList>
            <person name="Sayadi A."/>
        </authorList>
    </citation>
    <scope>NUCLEOTIDE SEQUENCE</scope>
</reference>
<evidence type="ECO:0000313" key="2">
    <source>
        <dbReference type="Proteomes" id="UP001152888"/>
    </source>
</evidence>
<protein>
    <submittedName>
        <fullName evidence="1">Uncharacterized protein</fullName>
    </submittedName>
</protein>
<name>A0A9P0LWD7_ACAOB</name>
<accession>A0A9P0LWD7</accession>
<keyword evidence="2" id="KW-1185">Reference proteome</keyword>
<dbReference type="EMBL" id="CAKOFQ010007400">
    <property type="protein sequence ID" value="CAH2000296.1"/>
    <property type="molecule type" value="Genomic_DNA"/>
</dbReference>